<comment type="caution">
    <text evidence="6">The sequence shown here is derived from an EMBL/GenBank/DDBJ whole genome shotgun (WGS) entry which is preliminary data.</text>
</comment>
<reference evidence="6" key="1">
    <citation type="submission" date="2023-06" db="EMBL/GenBank/DDBJ databases">
        <title>Genomic of Parafulvivirga corallium.</title>
        <authorList>
            <person name="Wang G."/>
        </authorList>
    </citation>
    <scope>NUCLEOTIDE SEQUENCE</scope>
    <source>
        <strain evidence="6">BMA10</strain>
    </source>
</reference>
<dbReference type="Gene3D" id="3.40.50.300">
    <property type="entry name" value="P-loop containing nucleotide triphosphate hydrolases"/>
    <property type="match status" value="1"/>
</dbReference>
<dbReference type="GO" id="GO:0005524">
    <property type="term" value="F:ATP binding"/>
    <property type="evidence" value="ECO:0007669"/>
    <property type="project" value="UniProtKB-KW"/>
</dbReference>
<dbReference type="Proteomes" id="UP001172082">
    <property type="component" value="Unassembled WGS sequence"/>
</dbReference>
<keyword evidence="3" id="KW-0547">Nucleotide-binding</keyword>
<dbReference type="InterPro" id="IPR003593">
    <property type="entry name" value="AAA+_ATPase"/>
</dbReference>
<keyword evidence="2" id="KW-0813">Transport</keyword>
<evidence type="ECO:0000256" key="1">
    <source>
        <dbReference type="ARBA" id="ARBA00005417"/>
    </source>
</evidence>
<accession>A0ABT8KQX5</accession>
<evidence type="ECO:0000313" key="6">
    <source>
        <dbReference type="EMBL" id="MDN5203120.1"/>
    </source>
</evidence>
<evidence type="ECO:0000313" key="7">
    <source>
        <dbReference type="Proteomes" id="UP001172082"/>
    </source>
</evidence>
<name>A0ABT8KQX5_9BACT</name>
<evidence type="ECO:0000259" key="5">
    <source>
        <dbReference type="PROSITE" id="PS50893"/>
    </source>
</evidence>
<dbReference type="InterPro" id="IPR015860">
    <property type="entry name" value="ABC_transpr_TagH-like"/>
</dbReference>
<protein>
    <submittedName>
        <fullName evidence="6">ABC transporter ATP-binding protein</fullName>
    </submittedName>
</protein>
<dbReference type="PANTHER" id="PTHR46743">
    <property type="entry name" value="TEICHOIC ACIDS EXPORT ATP-BINDING PROTEIN TAGH"/>
    <property type="match status" value="1"/>
</dbReference>
<dbReference type="InterPro" id="IPR003439">
    <property type="entry name" value="ABC_transporter-like_ATP-bd"/>
</dbReference>
<dbReference type="CDD" id="cd03220">
    <property type="entry name" value="ABC_KpsT_Wzt"/>
    <property type="match status" value="1"/>
</dbReference>
<evidence type="ECO:0000256" key="2">
    <source>
        <dbReference type="ARBA" id="ARBA00022448"/>
    </source>
</evidence>
<dbReference type="PROSITE" id="PS50893">
    <property type="entry name" value="ABC_TRANSPORTER_2"/>
    <property type="match status" value="1"/>
</dbReference>
<dbReference type="Pfam" id="PF14524">
    <property type="entry name" value="Wzt_C"/>
    <property type="match status" value="1"/>
</dbReference>
<dbReference type="SUPFAM" id="SSF52540">
    <property type="entry name" value="P-loop containing nucleoside triphosphate hydrolases"/>
    <property type="match status" value="1"/>
</dbReference>
<dbReference type="InterPro" id="IPR029439">
    <property type="entry name" value="Wzt_C"/>
</dbReference>
<evidence type="ECO:0000256" key="4">
    <source>
        <dbReference type="ARBA" id="ARBA00022840"/>
    </source>
</evidence>
<dbReference type="InterPro" id="IPR027417">
    <property type="entry name" value="P-loop_NTPase"/>
</dbReference>
<dbReference type="Pfam" id="PF00005">
    <property type="entry name" value="ABC_tran"/>
    <property type="match status" value="1"/>
</dbReference>
<dbReference type="InterPro" id="IPR050683">
    <property type="entry name" value="Bact_Polysacc_Export_ATP-bd"/>
</dbReference>
<organism evidence="6 7">
    <name type="scientific">Splendidivirga corallicola</name>
    <dbReference type="NCBI Taxonomy" id="3051826"/>
    <lineage>
        <taxon>Bacteria</taxon>
        <taxon>Pseudomonadati</taxon>
        <taxon>Bacteroidota</taxon>
        <taxon>Cytophagia</taxon>
        <taxon>Cytophagales</taxon>
        <taxon>Splendidivirgaceae</taxon>
        <taxon>Splendidivirga</taxon>
    </lineage>
</organism>
<comment type="similarity">
    <text evidence="1">Belongs to the ABC transporter superfamily.</text>
</comment>
<evidence type="ECO:0000256" key="3">
    <source>
        <dbReference type="ARBA" id="ARBA00022741"/>
    </source>
</evidence>
<dbReference type="RefSeq" id="WP_346753142.1">
    <property type="nucleotide sequence ID" value="NZ_JAUJEA010000006.1"/>
</dbReference>
<proteinExistence type="inferred from homology"/>
<dbReference type="SMART" id="SM00382">
    <property type="entry name" value="AAA"/>
    <property type="match status" value="1"/>
</dbReference>
<gene>
    <name evidence="6" type="ORF">QQ008_17150</name>
</gene>
<dbReference type="EMBL" id="JAUJEA010000006">
    <property type="protein sequence ID" value="MDN5203120.1"/>
    <property type="molecule type" value="Genomic_DNA"/>
</dbReference>
<keyword evidence="4 6" id="KW-0067">ATP-binding</keyword>
<feature type="domain" description="ABC transporter" evidence="5">
    <location>
        <begin position="46"/>
        <end position="268"/>
    </location>
</feature>
<sequence length="432" mass="48322">MSEIVIKTENLSKLYRLGVVGTGTISHDLNRWWARVRGKEDPFLKVGQENVRDQAAQSDYVWSLRDINFEVPEGEVMGIVGKNGAGKSTLLKILSRITSPTTGEIKIKGRIASLLEVGTGFHPELTGRENIYLNGAIMGMTKAEVKRKMDEIVDFSGVSAYVDTPVKRYSSGMTVRLGFAVAAHLEPEILIIDEVLAVGDAEFQKKCIGKMKDVANQGRTVLFVSHNMTAVNSLCKSCMYLKNGRIVSIGEASEIVNEYLSSENASMTEVTWSEKERPGDDVVTIHSARMIDSQYNNIDYVKMDEKFGIEYIYEVHKPGYKPNPNIHINTSKGELAFVGIEESHSGLSEVGLHKTTMWVPENLLNDGNYSVRLAVDSYNPFIVHAEAKDAMYFEVIENMNKRNHDFKRKIGGVVRPELQWESNIISYSNIVK</sequence>
<dbReference type="PANTHER" id="PTHR46743:SF2">
    <property type="entry name" value="TEICHOIC ACIDS EXPORT ATP-BINDING PROTEIN TAGH"/>
    <property type="match status" value="1"/>
</dbReference>
<keyword evidence="7" id="KW-1185">Reference proteome</keyword>
<dbReference type="CDD" id="cd10147">
    <property type="entry name" value="Wzt_C-like"/>
    <property type="match status" value="1"/>
</dbReference>
<dbReference type="Gene3D" id="2.70.50.60">
    <property type="entry name" value="abc- transporter (atp binding component) like domain"/>
    <property type="match status" value="1"/>
</dbReference>